<dbReference type="InterPro" id="IPR050109">
    <property type="entry name" value="HTH-type_TetR-like_transc_reg"/>
</dbReference>
<dbReference type="Pfam" id="PF00440">
    <property type="entry name" value="TetR_N"/>
    <property type="match status" value="1"/>
</dbReference>
<comment type="caution">
    <text evidence="5">The sequence shown here is derived from an EMBL/GenBank/DDBJ whole genome shotgun (WGS) entry which is preliminary data.</text>
</comment>
<gene>
    <name evidence="5" type="ORF">GCM10023161_51240</name>
</gene>
<evidence type="ECO:0000313" key="6">
    <source>
        <dbReference type="Proteomes" id="UP001501417"/>
    </source>
</evidence>
<dbReference type="PRINTS" id="PR00455">
    <property type="entry name" value="HTHTETR"/>
</dbReference>
<keyword evidence="1 2" id="KW-0238">DNA-binding</keyword>
<dbReference type="PANTHER" id="PTHR30055">
    <property type="entry name" value="HTH-TYPE TRANSCRIPTIONAL REGULATOR RUTR"/>
    <property type="match status" value="1"/>
</dbReference>
<evidence type="ECO:0000256" key="2">
    <source>
        <dbReference type="PROSITE-ProRule" id="PRU00335"/>
    </source>
</evidence>
<reference evidence="6" key="1">
    <citation type="journal article" date="2019" name="Int. J. Syst. Evol. Microbiol.">
        <title>The Global Catalogue of Microorganisms (GCM) 10K type strain sequencing project: providing services to taxonomists for standard genome sequencing and annotation.</title>
        <authorList>
            <consortium name="The Broad Institute Genomics Platform"/>
            <consortium name="The Broad Institute Genome Sequencing Center for Infectious Disease"/>
            <person name="Wu L."/>
            <person name="Ma J."/>
        </authorList>
    </citation>
    <scope>NUCLEOTIDE SEQUENCE [LARGE SCALE GENOMIC DNA]</scope>
    <source>
        <strain evidence="6">JCM 17782</strain>
    </source>
</reference>
<protein>
    <recommendedName>
        <fullName evidence="4">HTH tetR-type domain-containing protein</fullName>
    </recommendedName>
</protein>
<dbReference type="Proteomes" id="UP001501417">
    <property type="component" value="Unassembled WGS sequence"/>
</dbReference>
<dbReference type="PANTHER" id="PTHR30055:SF223">
    <property type="entry name" value="HTH-TYPE TRANSCRIPTIONAL REGULATOR UIDR"/>
    <property type="match status" value="1"/>
</dbReference>
<dbReference type="SUPFAM" id="SSF46689">
    <property type="entry name" value="Homeodomain-like"/>
    <property type="match status" value="1"/>
</dbReference>
<accession>A0ABP8F9G8</accession>
<sequence>MRPAEDVTAPRTRRRDKLGPDPAVRREILQAASIALREHGVRGLGVTAVLERAGLSTRAFYRHFASKDELIAAVFLENARVEKRRLRRRMSRATTDIEAVAAWIDGRLDLAFDETVVADLRRLSMEAQSQMFASPILVQPAYAEILEPLSDALRRGMDNGMFHHIDPVTDAQFIHGVVWAAIDRQWAAGDCDRDDLRRRSVLFCLGGLGVTPEAIERICSNNSQRRSR</sequence>
<feature type="DNA-binding region" description="H-T-H motif" evidence="2">
    <location>
        <begin position="45"/>
        <end position="64"/>
    </location>
</feature>
<feature type="region of interest" description="Disordered" evidence="3">
    <location>
        <begin position="1"/>
        <end position="20"/>
    </location>
</feature>
<evidence type="ECO:0000256" key="3">
    <source>
        <dbReference type="SAM" id="MobiDB-lite"/>
    </source>
</evidence>
<name>A0ABP8F9G8_9MYCO</name>
<dbReference type="InterPro" id="IPR009057">
    <property type="entry name" value="Homeodomain-like_sf"/>
</dbReference>
<dbReference type="SUPFAM" id="SSF48498">
    <property type="entry name" value="Tetracyclin repressor-like, C-terminal domain"/>
    <property type="match status" value="1"/>
</dbReference>
<dbReference type="EMBL" id="BAABGF010000058">
    <property type="protein sequence ID" value="GAA4298358.1"/>
    <property type="molecule type" value="Genomic_DNA"/>
</dbReference>
<feature type="domain" description="HTH tetR-type" evidence="4">
    <location>
        <begin position="22"/>
        <end position="82"/>
    </location>
</feature>
<proteinExistence type="predicted"/>
<keyword evidence="6" id="KW-1185">Reference proteome</keyword>
<evidence type="ECO:0000256" key="1">
    <source>
        <dbReference type="ARBA" id="ARBA00023125"/>
    </source>
</evidence>
<dbReference type="Gene3D" id="1.10.357.10">
    <property type="entry name" value="Tetracycline Repressor, domain 2"/>
    <property type="match status" value="1"/>
</dbReference>
<evidence type="ECO:0000259" key="4">
    <source>
        <dbReference type="PROSITE" id="PS50977"/>
    </source>
</evidence>
<organism evidence="5 6">
    <name type="scientific">Mycobacterium paraffinicum</name>
    <dbReference type="NCBI Taxonomy" id="53378"/>
    <lineage>
        <taxon>Bacteria</taxon>
        <taxon>Bacillati</taxon>
        <taxon>Actinomycetota</taxon>
        <taxon>Actinomycetes</taxon>
        <taxon>Mycobacteriales</taxon>
        <taxon>Mycobacteriaceae</taxon>
        <taxon>Mycobacterium</taxon>
    </lineage>
</organism>
<dbReference type="PROSITE" id="PS50977">
    <property type="entry name" value="HTH_TETR_2"/>
    <property type="match status" value="1"/>
</dbReference>
<dbReference type="InterPro" id="IPR001647">
    <property type="entry name" value="HTH_TetR"/>
</dbReference>
<evidence type="ECO:0000313" key="5">
    <source>
        <dbReference type="EMBL" id="GAA4298358.1"/>
    </source>
</evidence>
<dbReference type="InterPro" id="IPR036271">
    <property type="entry name" value="Tet_transcr_reg_TetR-rel_C_sf"/>
</dbReference>